<name>A0A073AZX3_9PSEU</name>
<keyword evidence="3" id="KW-1185">Reference proteome</keyword>
<sequence length="104" mass="10788">MTRAVQPLLTCFAVVRVSSFVLSNAIDSGWASGTSPFTAAGTIRTPWPRGLSASPVDGLPPESVVRSSRFRSWVMSVWLLGGGFQPGKPACGAPPNPSSSSAVL</sequence>
<reference evidence="2 3" key="1">
    <citation type="submission" date="2014-06" db="EMBL/GenBank/DDBJ databases">
        <title>Saccharopolyspora rectivirgula DSM-43113 Genome sequencing.</title>
        <authorList>
            <person name="Barrera C."/>
            <person name="Millon L."/>
            <person name="Rognon B."/>
            <person name="Zaugg C."/>
            <person name="Monod M."/>
        </authorList>
    </citation>
    <scope>NUCLEOTIDE SEQUENCE [LARGE SCALE GENOMIC DNA]</scope>
    <source>
        <strain evidence="2 3">DSM 43113</strain>
    </source>
</reference>
<dbReference type="Proteomes" id="UP000031419">
    <property type="component" value="Unassembled WGS sequence"/>
</dbReference>
<feature type="region of interest" description="Disordered" evidence="1">
    <location>
        <begin position="85"/>
        <end position="104"/>
    </location>
</feature>
<evidence type="ECO:0000313" key="2">
    <source>
        <dbReference type="EMBL" id="KEI44582.1"/>
    </source>
</evidence>
<dbReference type="STRING" id="28042.GU90_10505"/>
<dbReference type="AlphaFoldDB" id="A0A073AZX3"/>
<dbReference type="EMBL" id="JNVU01000025">
    <property type="protein sequence ID" value="KEI44582.1"/>
    <property type="molecule type" value="Genomic_DNA"/>
</dbReference>
<comment type="caution">
    <text evidence="2">The sequence shown here is derived from an EMBL/GenBank/DDBJ whole genome shotgun (WGS) entry which is preliminary data.</text>
</comment>
<evidence type="ECO:0000256" key="1">
    <source>
        <dbReference type="SAM" id="MobiDB-lite"/>
    </source>
</evidence>
<gene>
    <name evidence="2" type="ORF">GU90_10505</name>
</gene>
<protein>
    <submittedName>
        <fullName evidence="2">Uncharacterized protein</fullName>
    </submittedName>
</protein>
<evidence type="ECO:0000313" key="3">
    <source>
        <dbReference type="Proteomes" id="UP000031419"/>
    </source>
</evidence>
<accession>A0A073AZX3</accession>
<organism evidence="2 3">
    <name type="scientific">Saccharopolyspora rectivirgula</name>
    <dbReference type="NCBI Taxonomy" id="28042"/>
    <lineage>
        <taxon>Bacteria</taxon>
        <taxon>Bacillati</taxon>
        <taxon>Actinomycetota</taxon>
        <taxon>Actinomycetes</taxon>
        <taxon>Pseudonocardiales</taxon>
        <taxon>Pseudonocardiaceae</taxon>
        <taxon>Saccharopolyspora</taxon>
    </lineage>
</organism>
<proteinExistence type="predicted"/>